<feature type="binding site" evidence="4">
    <location>
        <position position="44"/>
    </location>
    <ligand>
        <name>1-deoxy-D-xylulose 5-phosphate</name>
        <dbReference type="ChEBI" id="CHEBI:57792"/>
    </ligand>
</feature>
<comment type="function">
    <text evidence="4">Catalyzes the complicated ring closure reaction between the two acyclic compounds 1-deoxy-D-xylulose-5-phosphate (DXP) and 3-amino-2-oxopropyl phosphate (1-amino-acetone-3-phosphate or AAP) to form pyridoxine 5'-phosphate (PNP) and inorganic phosphate.</text>
</comment>
<feature type="active site" description="Proton donor" evidence="4">
    <location>
        <position position="193"/>
    </location>
</feature>
<dbReference type="InterPro" id="IPR036130">
    <property type="entry name" value="Pyridoxine-5'_phos_synth"/>
</dbReference>
<name>A0A7C5X3F4_9AQUI</name>
<feature type="binding site" evidence="4">
    <location>
        <begin position="8"/>
        <end position="9"/>
    </location>
    <ligand>
        <name>1-deoxy-D-xylulose 5-phosphate</name>
        <dbReference type="ChEBI" id="CHEBI:57792"/>
    </ligand>
</feature>
<gene>
    <name evidence="4 6" type="primary">pdxJ</name>
    <name evidence="6" type="ORF">ENN04_01370</name>
</gene>
<proteinExistence type="inferred from homology"/>
<feature type="binding site" evidence="4">
    <location>
        <position position="194"/>
    </location>
    <ligand>
        <name>3-amino-2-oxopropyl phosphate</name>
        <dbReference type="ChEBI" id="CHEBI:57279"/>
    </ligand>
</feature>
<feature type="binding site" evidence="4">
    <location>
        <position position="99"/>
    </location>
    <ligand>
        <name>1-deoxy-D-xylulose 5-phosphate</name>
        <dbReference type="ChEBI" id="CHEBI:57792"/>
    </ligand>
</feature>
<comment type="subcellular location">
    <subcellularLocation>
        <location evidence="4">Cytoplasm</location>
    </subcellularLocation>
</comment>
<keyword evidence="1 4" id="KW-0963">Cytoplasm</keyword>
<comment type="similarity">
    <text evidence="4">Belongs to the PNP synthase family.</text>
</comment>
<dbReference type="GO" id="GO:0008615">
    <property type="term" value="P:pyridoxine biosynthetic process"/>
    <property type="evidence" value="ECO:0007669"/>
    <property type="project" value="UniProtKB-UniRule"/>
</dbReference>
<feature type="binding site" evidence="4">
    <location>
        <position position="6"/>
    </location>
    <ligand>
        <name>3-amino-2-oxopropyl phosphate</name>
        <dbReference type="ChEBI" id="CHEBI:57279"/>
    </ligand>
</feature>
<dbReference type="SUPFAM" id="SSF63892">
    <property type="entry name" value="Pyridoxine 5'-phosphate synthase"/>
    <property type="match status" value="1"/>
</dbReference>
<feature type="active site" description="Proton acceptor" evidence="4">
    <location>
        <position position="69"/>
    </location>
</feature>
<evidence type="ECO:0000313" key="6">
    <source>
        <dbReference type="EMBL" id="HHO73274.1"/>
    </source>
</evidence>
<feature type="binding site" evidence="4">
    <location>
        <begin position="217"/>
        <end position="218"/>
    </location>
    <ligand>
        <name>3-amino-2-oxopropyl phosphate</name>
        <dbReference type="ChEBI" id="CHEBI:57279"/>
    </ligand>
</feature>
<evidence type="ECO:0000256" key="2">
    <source>
        <dbReference type="ARBA" id="ARBA00022679"/>
    </source>
</evidence>
<dbReference type="Gene3D" id="3.20.20.70">
    <property type="entry name" value="Aldolase class I"/>
    <property type="match status" value="1"/>
</dbReference>
<dbReference type="EMBL" id="DSAC01000017">
    <property type="protein sequence ID" value="HHO73274.1"/>
    <property type="molecule type" value="Genomic_DNA"/>
</dbReference>
<organism evidence="6">
    <name type="scientific">Thermocrinis ruber</name>
    <dbReference type="NCBI Taxonomy" id="75906"/>
    <lineage>
        <taxon>Bacteria</taxon>
        <taxon>Pseudomonadati</taxon>
        <taxon>Aquificota</taxon>
        <taxon>Aquificia</taxon>
        <taxon>Aquificales</taxon>
        <taxon>Aquificaceae</taxon>
        <taxon>Thermocrinis</taxon>
    </lineage>
</organism>
<comment type="subunit">
    <text evidence="4">Homooctamer; tetramer of dimers.</text>
</comment>
<comment type="pathway">
    <text evidence="4">Cofactor biosynthesis; pyridoxine 5'-phosphate biosynthesis; pyridoxine 5'-phosphate from D-erythrose 4-phosphate: step 5/5.</text>
</comment>
<dbReference type="NCBIfam" id="TIGR00559">
    <property type="entry name" value="pdxJ"/>
    <property type="match status" value="1"/>
</dbReference>
<evidence type="ECO:0000256" key="3">
    <source>
        <dbReference type="ARBA" id="ARBA00023096"/>
    </source>
</evidence>
<dbReference type="NCBIfam" id="NF003627">
    <property type="entry name" value="PRK05265.1-5"/>
    <property type="match status" value="1"/>
</dbReference>
<evidence type="ECO:0000256" key="4">
    <source>
        <dbReference type="HAMAP-Rule" id="MF_00279"/>
    </source>
</evidence>
<dbReference type="UniPathway" id="UPA00244">
    <property type="reaction ID" value="UER00313"/>
</dbReference>
<evidence type="ECO:0000256" key="1">
    <source>
        <dbReference type="ARBA" id="ARBA00022490"/>
    </source>
</evidence>
<dbReference type="InterPro" id="IPR004569">
    <property type="entry name" value="PyrdxlP_synth_PdxJ"/>
</dbReference>
<dbReference type="PANTHER" id="PTHR30456">
    <property type="entry name" value="PYRIDOXINE 5'-PHOSPHATE SYNTHASE"/>
    <property type="match status" value="1"/>
</dbReference>
<protein>
    <recommendedName>
        <fullName evidence="4 5">Pyridoxine 5'-phosphate synthase</fullName>
        <shortName evidence="4">PNP synthase</shortName>
        <ecNumber evidence="4 5">2.6.99.2</ecNumber>
    </recommendedName>
</protein>
<dbReference type="EC" id="2.6.99.2" evidence="4 5"/>
<feature type="binding site" evidence="4">
    <location>
        <position position="17"/>
    </location>
    <ligand>
        <name>3-amino-2-oxopropyl phosphate</name>
        <dbReference type="ChEBI" id="CHEBI:57279"/>
    </ligand>
</feature>
<dbReference type="Pfam" id="PF03740">
    <property type="entry name" value="PdxJ"/>
    <property type="match status" value="1"/>
</dbReference>
<comment type="caution">
    <text evidence="6">The sequence shown here is derived from an EMBL/GenBank/DDBJ whole genome shotgun (WGS) entry which is preliminary data.</text>
</comment>
<accession>A0A7C5X3F4</accession>
<dbReference type="GO" id="GO:0005829">
    <property type="term" value="C:cytosol"/>
    <property type="evidence" value="ECO:0007669"/>
    <property type="project" value="TreeGrafter"/>
</dbReference>
<dbReference type="AlphaFoldDB" id="A0A7C5X3F4"/>
<dbReference type="NCBIfam" id="NF003625">
    <property type="entry name" value="PRK05265.1-3"/>
    <property type="match status" value="1"/>
</dbReference>
<dbReference type="InterPro" id="IPR013785">
    <property type="entry name" value="Aldolase_TIM"/>
</dbReference>
<dbReference type="CDD" id="cd00003">
    <property type="entry name" value="PNPsynthase"/>
    <property type="match status" value="1"/>
</dbReference>
<reference evidence="6" key="1">
    <citation type="journal article" date="2020" name="mSystems">
        <title>Genome- and Community-Level Interaction Insights into Carbon Utilization and Element Cycling Functions of Hydrothermarchaeota in Hydrothermal Sediment.</title>
        <authorList>
            <person name="Zhou Z."/>
            <person name="Liu Y."/>
            <person name="Xu W."/>
            <person name="Pan J."/>
            <person name="Luo Z.H."/>
            <person name="Li M."/>
        </authorList>
    </citation>
    <scope>NUCLEOTIDE SEQUENCE [LARGE SCALE GENOMIC DNA]</scope>
    <source>
        <strain evidence="6">SpSt-114</strain>
    </source>
</reference>
<keyword evidence="3 4" id="KW-0664">Pyridoxine biosynthesis</keyword>
<comment type="catalytic activity">
    <reaction evidence="4">
        <text>3-amino-2-oxopropyl phosphate + 1-deoxy-D-xylulose 5-phosphate = pyridoxine 5'-phosphate + phosphate + 2 H2O + H(+)</text>
        <dbReference type="Rhea" id="RHEA:15265"/>
        <dbReference type="ChEBI" id="CHEBI:15377"/>
        <dbReference type="ChEBI" id="CHEBI:15378"/>
        <dbReference type="ChEBI" id="CHEBI:43474"/>
        <dbReference type="ChEBI" id="CHEBI:57279"/>
        <dbReference type="ChEBI" id="CHEBI:57792"/>
        <dbReference type="ChEBI" id="CHEBI:58589"/>
        <dbReference type="EC" id="2.6.99.2"/>
    </reaction>
</comment>
<feature type="active site" description="Proton acceptor" evidence="4">
    <location>
        <position position="42"/>
    </location>
</feature>
<evidence type="ECO:0000256" key="5">
    <source>
        <dbReference type="NCBIfam" id="TIGR00559"/>
    </source>
</evidence>
<keyword evidence="2 4" id="KW-0808">Transferase</keyword>
<sequence length="241" mass="27555">MRLGVNIDHVATLRQARRTFEPSPVFCALLAEQAGAHQITLHLREDRRHIQEEDLRLIKKLVRVPVNLEMAPTEEMKRIALEVKPNRVTLVPERREEITTEGGLDVVRLKGYLKEFLKEIKEEGIEVSLFVEPEEEQIYASKEVGADAVELHTGRYANLWNAHNWKGVEEELQRLKTAAIKAKSLGLRVYAGHGLTYQNVKDLVKELKGYVEELNVGHSIVSNAVVFGFERAVREFLMLIQ</sequence>
<feature type="binding site" evidence="4">
    <location>
        <position position="49"/>
    </location>
    <ligand>
        <name>1-deoxy-D-xylulose 5-phosphate</name>
        <dbReference type="ChEBI" id="CHEBI:57792"/>
    </ligand>
</feature>
<dbReference type="HAMAP" id="MF_00279">
    <property type="entry name" value="PdxJ"/>
    <property type="match status" value="1"/>
</dbReference>
<dbReference type="GO" id="GO:0033856">
    <property type="term" value="F:pyridoxine 5'-phosphate synthase activity"/>
    <property type="evidence" value="ECO:0007669"/>
    <property type="project" value="UniProtKB-UniRule"/>
</dbReference>
<feature type="site" description="Transition state stabilizer" evidence="4">
    <location>
        <position position="150"/>
    </location>
</feature>
<dbReference type="PANTHER" id="PTHR30456:SF0">
    <property type="entry name" value="PYRIDOXINE 5'-PHOSPHATE SYNTHASE"/>
    <property type="match status" value="1"/>
</dbReference>